<dbReference type="InterPro" id="IPR002110">
    <property type="entry name" value="Ankyrin_rpt"/>
</dbReference>
<keyword evidence="4 10" id="KW-0808">Transferase</keyword>
<keyword evidence="5" id="KW-0677">Repeat</keyword>
<name>A0AA89BW06_PINIB</name>
<dbReference type="Pfam" id="PF12796">
    <property type="entry name" value="Ank_2"/>
    <property type="match status" value="1"/>
</dbReference>
<feature type="compositionally biased region" description="Basic and acidic residues" evidence="11">
    <location>
        <begin position="503"/>
        <end position="517"/>
    </location>
</feature>
<evidence type="ECO:0000256" key="7">
    <source>
        <dbReference type="ARBA" id="ARBA00023043"/>
    </source>
</evidence>
<keyword evidence="7 8" id="KW-0040">ANK repeat</keyword>
<sequence>MADVDPETLLEWLQMGQGEERDMQLIALEQLCMLLLMSDNVDRVFESCPPRTFLPALCRIFLDDCAPDNVLEVTARAITYYLDVSAECTRRIVGVEGAIKALCNRLVVVDMTSKNSRDLAEQCIKVLERICTRESGAVFEAGGLNCVLTFITEHGSQVHKDTLHSAMSVVSRLCGKMEPQDGSLETCVESLSTLLEHDDQYVSDGALRCFASLADRFTRRGVDPAPLAEHGLIDELLQRLQQAGEPGPNISIASTPGKSGDGKGNPSISTVISLLSTLCRGSPIITHDLLRSDLPDAIESGLKGDERCSLDTMRLVDLLLVLLFEGRKALPKAGISSINSRLSGLRQSDSAGERSHRQLIDCIRSKDTDALIDAVDNGFEVNFMDDVGQTLLNWASAFGTQEMVEFLCERGADVNRGLRSSSLHYAACFGRPQIVKTLLRYGANPDLRDEDGKTPLDKARERGDEGHREVIAILQSPGEYMVPVNRDSSSQPVVASSDGSQEVEGKKEEEPEAKAEEKEGEEPEPSGDPEIAPIYVKQLLPVFTQVFQSTMLPSVRKSSLALLKKMIHYINNALLTDMCTPEMGVVNFAGSLTEVLANVLDHEEDDEGHQVVIQIIQDVMMKGREIFLEHFARLGLFGRVLSLAGPQVDEACATKDEKEEEEMCIEDATEVLSGRPYHWKEWCIVRGRDCLYLWSEAAALELSNGSNGWFRFILDSKLATMYSSGSPEGSSDSSENRGEFLEKLQRARGQIKAGTASQPILSRVGAPRLVVGNWSLCCKKEGELHIHNSDGQQVCDQSTILKEDLPGFIFESNRGTKHSFTAETSLGPEFSAGWGGKKSKKLRSKSEEIRIKVKQQAREIYEQYFREAEAMPRGVVAKIKNIVQQLEASCAMQISQVRSPDGEVTWIEDMRTALTELVYLLQDEHTVSSYELHSSGLVQTLLNILNNNIEDTNSKDSKKRTKQRINIFKAIFMDKDGINPATALVRKLIAVLESVEKLPVYSYDLPGSGYGLQILTRRLRFRLERAQGETTLLDRSGCNLKMEPLTNVASLERYLLKMVAKQWYDFERQTFTFVRKLKERQEPLKFIYHNDFDENGLLFWIGSNAKTAVEWVNPAQYGLVVVTSSEGRNLPYGKLEDILSREAAALNCHTNDDKKAWFAIDLGVWFIPDKYTMRHARGYGRSALRNWELQVSKDGMSWTTLKKHKDDCSLNEPGSTASWSLSHAEDEKQGWRHIRIHQAGRNASGQTHYLSMSGLELYGTVTGVCDDLGKYKHTIHQAGRNASGQTHYLSMSGLELYGTVTGVCDELGTVTGVCDDLGKYKHTIHQAGCNASGQTHYLSITGIELYGTVTGVCDDLGKYKHTIHQAGCNASGQTHYLSMSGLELYGTVTGVCDDLGKAAREAEANLRRQRRIIRTQVVKQMVPGARVVRGMDWKWRDQDGSKPGEGTVTGELHNGWIDVTWDSGGSNSYRMGAEGKYDLALAPNFDPEKLRALPAKPDQGATGVTKVKTGPPCADKTKVSVLTSRKSSSTPSLTDVAEDKPSVASTEQASSADNLTSAVKTLAQNLSDNLVSMTMASLEETKNEDLPTDPLVVVNSRETVSNNNRMADLNQPTVQQSVTGAEGGVDNGNVTEPGDKDGKKPESQTRGSPTNPMSVSVPNLPTSMEQTVNLLETFAAVARRNLGTVSMNNRCNSVRLNPANLQNLLTGNNLLSTAQSFPNLTTSNAPTSNTLTTTQAMANVTLSQALTRSLTSSSESDEFLDSCRASTLLAELDDDEEMPGPDDDDDENEDENEDDDVYDDVLEDELAEVRGERRKTWDDELVLKRQFSALIPAFDPRPGRTNVNQYQDYEIPENGADDQVVMETLDQTAQPNLVLYLKAPCLPGMEETEVCLGSDLSCIFRYIQKLLVQGPVSTRNERVRRIWEPTYHILYKALKDGESKADLEKMMESNYGQVTTQSDSQLYQILDECDVPRNNDPSACTIDHVLQLLQRLYAIAMEQGSQLELNHDKKQSLSVPAEEFVSKKITNKLTQQAQDPLVLASLALPDWCEKLTKWCPMLFSFDTRQLYFTCTAFGTSRAIVWLQDKRDATIERTRGPVPRRDEGGEYRLGRLKHERVKVPRGEQLLERAMQVMNHHAGRKAMLEFEFEGEEGTGLGPTLEFFALIAAELQRKALGLWLCDDDIHDKLERQIDIGQGMKPPGYYIQRSEGLFPAPLPQDLTDIGRVERLYHFMGTFLAKSLQDKRLVDLPFSRPFLKLMCMGEVGHHITQKYTESLHKSAGSSSESYHSEISDSVLSTMTSSIEDKELILDPPKSRQPDTPAWYAGILTEEDFDVIDPYRASFLKQLRELVAKKQRILKDRALSQDQKNILIQRLGLTNPQRPEETYRLDDLGLTFQFNPSSRVYGFTSYDLKPDGENMDVTLENVEEYVDLVTDFCLNLGIRKQLDAFREGFNMVFSMEKLHSFSPIEVSVMLCGEQFPEWNKDDILNYTEPKQGYTKESPGFVRFVNVVCNLTSDERKAFIQFVTGCSSLPPGGLSNLHPRLSVARKNDVESSYPSVNTCYHYLKLPEYSSEEILRDRLLTATREKEFHFN</sequence>
<dbReference type="FunFam" id="1.25.40.20:FF:000033">
    <property type="entry name" value="E3 ubiquitin-protein ligase HECTD1 isoform X2"/>
    <property type="match status" value="1"/>
</dbReference>
<evidence type="ECO:0000313" key="14">
    <source>
        <dbReference type="EMBL" id="KAK3092903.1"/>
    </source>
</evidence>
<feature type="domain" description="HECT" evidence="12">
    <location>
        <begin position="2134"/>
        <end position="2591"/>
    </location>
</feature>
<feature type="region of interest" description="Disordered" evidence="11">
    <location>
        <begin position="1769"/>
        <end position="1800"/>
    </location>
</feature>
<dbReference type="FunFam" id="1.25.10.10:FF:000051">
    <property type="entry name" value="E3 ubiquitin-protein ligase HECTD1 isoform X1"/>
    <property type="match status" value="1"/>
</dbReference>
<dbReference type="GO" id="GO:0061630">
    <property type="term" value="F:ubiquitin protein ligase activity"/>
    <property type="evidence" value="ECO:0007669"/>
    <property type="project" value="UniProtKB-UniRule"/>
</dbReference>
<evidence type="ECO:0000259" key="13">
    <source>
        <dbReference type="PROSITE" id="PS51416"/>
    </source>
</evidence>
<dbReference type="SUPFAM" id="SSF56204">
    <property type="entry name" value="Hect, E3 ligase catalytic domain"/>
    <property type="match status" value="1"/>
</dbReference>
<dbReference type="InterPro" id="IPR035983">
    <property type="entry name" value="Hect_E3_ubiquitin_ligase"/>
</dbReference>
<dbReference type="Gene3D" id="2.60.120.260">
    <property type="entry name" value="Galactose-binding domain-like"/>
    <property type="match status" value="1"/>
</dbReference>
<dbReference type="InterPro" id="IPR036770">
    <property type="entry name" value="Ankyrin_rpt-contain_sf"/>
</dbReference>
<dbReference type="Gene3D" id="1.25.40.20">
    <property type="entry name" value="Ankyrin repeat-containing domain"/>
    <property type="match status" value="1"/>
</dbReference>
<feature type="compositionally biased region" description="Acidic residues" evidence="11">
    <location>
        <begin position="1771"/>
        <end position="1800"/>
    </location>
</feature>
<feature type="compositionally biased region" description="Basic and acidic residues" evidence="11">
    <location>
        <begin position="446"/>
        <end position="467"/>
    </location>
</feature>
<dbReference type="FunFam" id="3.30.2410.10:FF:000007">
    <property type="entry name" value="Putative E3 ubiquitin-protein ligase HECTD1"/>
    <property type="match status" value="1"/>
</dbReference>
<proteinExistence type="inferred from homology"/>
<comment type="pathway">
    <text evidence="2 10">Protein modification; protein ubiquitination.</text>
</comment>
<dbReference type="SUPFAM" id="SSF49785">
    <property type="entry name" value="Galactose-binding domain-like"/>
    <property type="match status" value="1"/>
</dbReference>
<dbReference type="Gene3D" id="1.25.10.10">
    <property type="entry name" value="Leucine-rich Repeat Variant"/>
    <property type="match status" value="1"/>
</dbReference>
<dbReference type="GO" id="GO:0043161">
    <property type="term" value="P:proteasome-mediated ubiquitin-dependent protein catabolic process"/>
    <property type="evidence" value="ECO:0007669"/>
    <property type="project" value="TreeGrafter"/>
</dbReference>
<dbReference type="InterPro" id="IPR000569">
    <property type="entry name" value="HECT_dom"/>
</dbReference>
<dbReference type="InterPro" id="IPR016024">
    <property type="entry name" value="ARM-type_fold"/>
</dbReference>
<dbReference type="SUPFAM" id="SSF48403">
    <property type="entry name" value="Ankyrin repeat"/>
    <property type="match status" value="1"/>
</dbReference>
<keyword evidence="6 9" id="KW-0833">Ubl conjugation pathway</keyword>
<evidence type="ECO:0000259" key="12">
    <source>
        <dbReference type="PROSITE" id="PS50237"/>
    </source>
</evidence>
<feature type="region of interest" description="Disordered" evidence="11">
    <location>
        <begin position="1493"/>
        <end position="1553"/>
    </location>
</feature>
<dbReference type="Pfam" id="PF06701">
    <property type="entry name" value="MIB_HERC2"/>
    <property type="match status" value="1"/>
</dbReference>
<dbReference type="PROSITE" id="PS50237">
    <property type="entry name" value="HECT"/>
    <property type="match status" value="1"/>
</dbReference>
<reference evidence="14" key="1">
    <citation type="submission" date="2019-08" db="EMBL/GenBank/DDBJ databases">
        <title>The improved chromosome-level genome for the pearl oyster Pinctada fucata martensii using PacBio sequencing and Hi-C.</title>
        <authorList>
            <person name="Zheng Z."/>
        </authorList>
    </citation>
    <scope>NUCLEOTIDE SEQUENCE</scope>
    <source>
        <strain evidence="14">ZZ-2019</strain>
        <tissue evidence="14">Adductor muscle</tissue>
    </source>
</reference>
<evidence type="ECO:0000256" key="6">
    <source>
        <dbReference type="ARBA" id="ARBA00022786"/>
    </source>
</evidence>
<evidence type="ECO:0000256" key="4">
    <source>
        <dbReference type="ARBA" id="ARBA00022679"/>
    </source>
</evidence>
<evidence type="ECO:0000256" key="2">
    <source>
        <dbReference type="ARBA" id="ARBA00004906"/>
    </source>
</evidence>
<dbReference type="InterPro" id="IPR010606">
    <property type="entry name" value="Mib_Herc2"/>
</dbReference>
<dbReference type="Gene3D" id="3.30.2160.10">
    <property type="entry name" value="Hect, E3 ligase catalytic domain"/>
    <property type="match status" value="1"/>
</dbReference>
<dbReference type="Pfam" id="PF25579">
    <property type="entry name" value="TPR_TRIP12_N"/>
    <property type="match status" value="1"/>
</dbReference>
<dbReference type="FunFam" id="2.30.30.40:FF:000085">
    <property type="entry name" value="E3 ubiquitin-protein ligase HECTD1 isoform X1"/>
    <property type="match status" value="1"/>
</dbReference>
<evidence type="ECO:0000256" key="5">
    <source>
        <dbReference type="ARBA" id="ARBA00022737"/>
    </source>
</evidence>
<dbReference type="PANTHER" id="PTHR45670">
    <property type="entry name" value="E3 UBIQUITIN-PROTEIN LIGASE TRIP12"/>
    <property type="match status" value="1"/>
</dbReference>
<feature type="compositionally biased region" description="Polar residues" evidence="11">
    <location>
        <begin position="486"/>
        <end position="500"/>
    </location>
</feature>
<dbReference type="InterPro" id="IPR012919">
    <property type="entry name" value="SUN_dom"/>
</dbReference>
<gene>
    <name evidence="14" type="ORF">FSP39_008675</name>
</gene>
<feature type="region of interest" description="Disordered" evidence="11">
    <location>
        <begin position="245"/>
        <end position="265"/>
    </location>
</feature>
<protein>
    <recommendedName>
        <fullName evidence="10">E3 ubiquitin-protein ligase</fullName>
        <ecNumber evidence="10">2.3.2.26</ecNumber>
    </recommendedName>
</protein>
<dbReference type="Pfam" id="PF07738">
    <property type="entry name" value="Sad1_UNC"/>
    <property type="match status" value="1"/>
</dbReference>
<feature type="repeat" description="ANK" evidence="8">
    <location>
        <begin position="418"/>
        <end position="450"/>
    </location>
</feature>
<keyword evidence="15" id="KW-1185">Reference proteome</keyword>
<comment type="catalytic activity">
    <reaction evidence="1 10">
        <text>S-ubiquitinyl-[E2 ubiquitin-conjugating enzyme]-L-cysteine + [acceptor protein]-L-lysine = [E2 ubiquitin-conjugating enzyme]-L-cysteine + N(6)-ubiquitinyl-[acceptor protein]-L-lysine.</text>
        <dbReference type="EC" id="2.3.2.26"/>
    </reaction>
</comment>
<dbReference type="GO" id="GO:0070534">
    <property type="term" value="P:protein K63-linked ubiquitination"/>
    <property type="evidence" value="ECO:0007669"/>
    <property type="project" value="TreeGrafter"/>
</dbReference>
<dbReference type="Pfam" id="PF00632">
    <property type="entry name" value="HECT"/>
    <property type="match status" value="1"/>
</dbReference>
<dbReference type="PROSITE" id="PS51416">
    <property type="entry name" value="MIB_HERC2"/>
    <property type="match status" value="1"/>
</dbReference>
<feature type="compositionally biased region" description="Polar residues" evidence="11">
    <location>
        <begin position="1543"/>
        <end position="1553"/>
    </location>
</feature>
<evidence type="ECO:0000256" key="10">
    <source>
        <dbReference type="RuleBase" id="RU369009"/>
    </source>
</evidence>
<evidence type="ECO:0000256" key="9">
    <source>
        <dbReference type="PROSITE-ProRule" id="PRU00104"/>
    </source>
</evidence>
<comment type="similarity">
    <text evidence="3 10">Belongs to the UPL family. K-HECT subfamily.</text>
</comment>
<dbReference type="InterPro" id="IPR037252">
    <property type="entry name" value="Mib_Herc2_sf"/>
</dbReference>
<comment type="function">
    <text evidence="10">E3 ubiquitin-protein ligase which accepts ubiquitin from an E2 ubiquitin-conjugating enzyme in the form of a thioester and then directly transfers the ubiquitin to targeted substrates.</text>
</comment>
<feature type="compositionally biased region" description="Polar residues" evidence="11">
    <location>
        <begin position="1599"/>
        <end position="1619"/>
    </location>
</feature>
<dbReference type="FunFam" id="2.60.120.260:FF:000014">
    <property type="entry name" value="E3 ubiquitin-protein ligase HECTD1 isoform X1"/>
    <property type="match status" value="1"/>
</dbReference>
<dbReference type="InterPro" id="IPR057948">
    <property type="entry name" value="TPR_TRIP12_N"/>
</dbReference>
<evidence type="ECO:0000256" key="8">
    <source>
        <dbReference type="PROSITE-ProRule" id="PRU00023"/>
    </source>
</evidence>
<dbReference type="Gene3D" id="3.30.2410.10">
    <property type="entry name" value="Hect, E3 ligase catalytic domain"/>
    <property type="match status" value="1"/>
</dbReference>
<dbReference type="PROSITE" id="PS50088">
    <property type="entry name" value="ANK_REPEAT"/>
    <property type="match status" value="2"/>
</dbReference>
<feature type="active site" description="Glycyl thioester intermediate" evidence="9">
    <location>
        <position position="2560"/>
    </location>
</feature>
<evidence type="ECO:0000256" key="11">
    <source>
        <dbReference type="SAM" id="MobiDB-lite"/>
    </source>
</evidence>
<comment type="caution">
    <text evidence="14">The sequence shown here is derived from an EMBL/GenBank/DDBJ whole genome shotgun (WGS) entry which is preliminary data.</text>
</comment>
<evidence type="ECO:0000256" key="1">
    <source>
        <dbReference type="ARBA" id="ARBA00000885"/>
    </source>
</evidence>
<feature type="compositionally biased region" description="Acidic residues" evidence="11">
    <location>
        <begin position="518"/>
        <end position="527"/>
    </location>
</feature>
<feature type="compositionally biased region" description="Polar residues" evidence="11">
    <location>
        <begin position="1644"/>
        <end position="1659"/>
    </location>
</feature>
<feature type="compositionally biased region" description="Polar residues" evidence="11">
    <location>
        <begin position="1520"/>
        <end position="1533"/>
    </location>
</feature>
<dbReference type="GO" id="GO:0016607">
    <property type="term" value="C:nuclear speck"/>
    <property type="evidence" value="ECO:0007669"/>
    <property type="project" value="TreeGrafter"/>
</dbReference>
<dbReference type="GO" id="GO:0046872">
    <property type="term" value="F:metal ion binding"/>
    <property type="evidence" value="ECO:0007669"/>
    <property type="project" value="InterPro"/>
</dbReference>
<dbReference type="CDD" id="cd00078">
    <property type="entry name" value="HECTc"/>
    <property type="match status" value="1"/>
</dbReference>
<feature type="compositionally biased region" description="Basic and acidic residues" evidence="11">
    <location>
        <begin position="1633"/>
        <end position="1643"/>
    </location>
</feature>
<feature type="region of interest" description="Disordered" evidence="11">
    <location>
        <begin position="1599"/>
        <end position="1659"/>
    </location>
</feature>
<dbReference type="Gene3D" id="2.30.30.40">
    <property type="entry name" value="SH3 Domains"/>
    <property type="match status" value="1"/>
</dbReference>
<dbReference type="SMART" id="SM00119">
    <property type="entry name" value="HECTc"/>
    <property type="match status" value="1"/>
</dbReference>
<feature type="region of interest" description="Disordered" evidence="11">
    <location>
        <begin position="481"/>
        <end position="530"/>
    </location>
</feature>
<feature type="region of interest" description="Disordered" evidence="11">
    <location>
        <begin position="444"/>
        <end position="467"/>
    </location>
</feature>
<organism evidence="14 15">
    <name type="scientific">Pinctada imbricata</name>
    <name type="common">Atlantic pearl-oyster</name>
    <name type="synonym">Pinctada martensii</name>
    <dbReference type="NCBI Taxonomy" id="66713"/>
    <lineage>
        <taxon>Eukaryota</taxon>
        <taxon>Metazoa</taxon>
        <taxon>Spiralia</taxon>
        <taxon>Lophotrochozoa</taxon>
        <taxon>Mollusca</taxon>
        <taxon>Bivalvia</taxon>
        <taxon>Autobranchia</taxon>
        <taxon>Pteriomorphia</taxon>
        <taxon>Pterioida</taxon>
        <taxon>Pterioidea</taxon>
        <taxon>Pteriidae</taxon>
        <taxon>Pinctada</taxon>
    </lineage>
</organism>
<dbReference type="SUPFAM" id="SSF159034">
    <property type="entry name" value="Mib/herc2 domain-like"/>
    <property type="match status" value="1"/>
</dbReference>
<dbReference type="PROSITE" id="PS50297">
    <property type="entry name" value="ANK_REP_REGION"/>
    <property type="match status" value="2"/>
</dbReference>
<dbReference type="InterPro" id="IPR045322">
    <property type="entry name" value="HECTD1/TRIP12-like"/>
</dbReference>
<dbReference type="InterPro" id="IPR011989">
    <property type="entry name" value="ARM-like"/>
</dbReference>
<feature type="domain" description="MIB/HERC2" evidence="13">
    <location>
        <begin position="1413"/>
        <end position="1485"/>
    </location>
</feature>
<feature type="repeat" description="ANK" evidence="8">
    <location>
        <begin position="387"/>
        <end position="415"/>
    </location>
</feature>
<dbReference type="Proteomes" id="UP001186944">
    <property type="component" value="Unassembled WGS sequence"/>
</dbReference>
<dbReference type="EC" id="2.3.2.26" evidence="10"/>
<dbReference type="EMBL" id="VSWD01000009">
    <property type="protein sequence ID" value="KAK3092903.1"/>
    <property type="molecule type" value="Genomic_DNA"/>
</dbReference>
<dbReference type="SMART" id="SM00248">
    <property type="entry name" value="ANK"/>
    <property type="match status" value="3"/>
</dbReference>
<dbReference type="PANTHER" id="PTHR45670:SF1">
    <property type="entry name" value="E3 UBIQUITIN-PROTEIN LIGASE HECTD1"/>
    <property type="match status" value="1"/>
</dbReference>
<dbReference type="SUPFAM" id="SSF48371">
    <property type="entry name" value="ARM repeat"/>
    <property type="match status" value="1"/>
</dbReference>
<dbReference type="Gene3D" id="3.90.1750.10">
    <property type="entry name" value="Hect, E3 ligase catalytic domains"/>
    <property type="match status" value="1"/>
</dbReference>
<evidence type="ECO:0000313" key="15">
    <source>
        <dbReference type="Proteomes" id="UP001186944"/>
    </source>
</evidence>
<dbReference type="InterPro" id="IPR008979">
    <property type="entry name" value="Galactose-bd-like_sf"/>
</dbReference>
<evidence type="ECO:0000256" key="3">
    <source>
        <dbReference type="ARBA" id="ARBA00006331"/>
    </source>
</evidence>
<accession>A0AA89BW06</accession>